<accession>A0ABS9ZU15</accession>
<organism evidence="2 3">
    <name type="scientific">Pedobacter montanisoli</name>
    <dbReference type="NCBI Taxonomy" id="2923277"/>
    <lineage>
        <taxon>Bacteria</taxon>
        <taxon>Pseudomonadati</taxon>
        <taxon>Bacteroidota</taxon>
        <taxon>Sphingobacteriia</taxon>
        <taxon>Sphingobacteriales</taxon>
        <taxon>Sphingobacteriaceae</taxon>
        <taxon>Pedobacter</taxon>
    </lineage>
</organism>
<dbReference type="EMBL" id="JALGBH010000001">
    <property type="protein sequence ID" value="MCJ0741852.1"/>
    <property type="molecule type" value="Genomic_DNA"/>
</dbReference>
<reference evidence="2" key="1">
    <citation type="submission" date="2022-03" db="EMBL/GenBank/DDBJ databases">
        <authorList>
            <person name="Woo C.Y."/>
        </authorList>
    </citation>
    <scope>NUCLEOTIDE SEQUENCE</scope>
    <source>
        <strain evidence="2">CYS-01</strain>
    </source>
</reference>
<feature type="region of interest" description="Disordered" evidence="1">
    <location>
        <begin position="50"/>
        <end position="70"/>
    </location>
</feature>
<dbReference type="Proteomes" id="UP001165460">
    <property type="component" value="Unassembled WGS sequence"/>
</dbReference>
<keyword evidence="3" id="KW-1185">Reference proteome</keyword>
<protein>
    <submittedName>
        <fullName evidence="2">Uncharacterized protein</fullName>
    </submittedName>
</protein>
<gene>
    <name evidence="2" type="ORF">MMF97_03940</name>
</gene>
<proteinExistence type="predicted"/>
<comment type="caution">
    <text evidence="2">The sequence shown here is derived from an EMBL/GenBank/DDBJ whole genome shotgun (WGS) entry which is preliminary data.</text>
</comment>
<sequence length="116" mass="12963">MMKNLKKLLFGLATLLVVFGLVFMVSAFTSSKKTATLKYRYTGNDETGLHTASNWDDVSSQPSPEGCEPGDEIPCLVQFDSGEYTDIQDFINQNPSLTDMIETNRIQSYKNEVVEP</sequence>
<dbReference type="RefSeq" id="WP_243359387.1">
    <property type="nucleotide sequence ID" value="NZ_JALGBH010000001.1"/>
</dbReference>
<feature type="compositionally biased region" description="Polar residues" evidence="1">
    <location>
        <begin position="50"/>
        <end position="63"/>
    </location>
</feature>
<evidence type="ECO:0000313" key="3">
    <source>
        <dbReference type="Proteomes" id="UP001165460"/>
    </source>
</evidence>
<evidence type="ECO:0000313" key="2">
    <source>
        <dbReference type="EMBL" id="MCJ0741852.1"/>
    </source>
</evidence>
<name>A0ABS9ZU15_9SPHI</name>
<evidence type="ECO:0000256" key="1">
    <source>
        <dbReference type="SAM" id="MobiDB-lite"/>
    </source>
</evidence>